<reference evidence="1" key="1">
    <citation type="submission" date="2020-11" db="EMBL/GenBank/DDBJ databases">
        <authorList>
            <person name="Koelle M."/>
            <person name="Horta M.A.C."/>
            <person name="Nowrousian M."/>
            <person name="Ohm R.A."/>
            <person name="Benz P."/>
            <person name="Pilgard A."/>
        </authorList>
    </citation>
    <scope>NUCLEOTIDE SEQUENCE</scope>
    <source>
        <strain evidence="1">FPRL280</strain>
    </source>
</reference>
<proteinExistence type="predicted"/>
<comment type="caution">
    <text evidence="1">The sequence shown here is derived from an EMBL/GenBank/DDBJ whole genome shotgun (WGS) entry which is preliminary data.</text>
</comment>
<dbReference type="Pfam" id="PF01803">
    <property type="entry name" value="LIM_bind"/>
    <property type="match status" value="1"/>
</dbReference>
<sequence>MASFNRRLKDANKPIAYWDDVAREHFAPNAQMKLTLWKCDGSPGQTLEAKPYVIKFPHLSRFFATFAEEDVLSMEFCTNDTTLHPRQLDETGLPLIAYSKAMWIFTYGGGERVFAEGPLSIFFKPYGDGHFIIRDIAFDAIEHSSTRTGCGAQVESRVNFFGMPPSTLRCLDNCYDTEGMRQMNQTRNVPTAGMNNTAAGGIQFPHYELTSSAMVGQNRYP</sequence>
<organism evidence="1 2">
    <name type="scientific">Rhodonia placenta</name>
    <dbReference type="NCBI Taxonomy" id="104341"/>
    <lineage>
        <taxon>Eukaryota</taxon>
        <taxon>Fungi</taxon>
        <taxon>Dikarya</taxon>
        <taxon>Basidiomycota</taxon>
        <taxon>Agaricomycotina</taxon>
        <taxon>Agaricomycetes</taxon>
        <taxon>Polyporales</taxon>
        <taxon>Adustoporiaceae</taxon>
        <taxon>Rhodonia</taxon>
    </lineage>
</organism>
<evidence type="ECO:0000313" key="2">
    <source>
        <dbReference type="Proteomes" id="UP000639403"/>
    </source>
</evidence>
<dbReference type="EMBL" id="JADOXO010000006">
    <property type="protein sequence ID" value="KAF9821001.1"/>
    <property type="molecule type" value="Genomic_DNA"/>
</dbReference>
<accession>A0A8H7PAP7</accession>
<dbReference type="InterPro" id="IPR029005">
    <property type="entry name" value="LIM-bd/SEUSS"/>
</dbReference>
<name>A0A8H7PAP7_9APHY</name>
<evidence type="ECO:0000313" key="1">
    <source>
        <dbReference type="EMBL" id="KAF9821001.1"/>
    </source>
</evidence>
<dbReference type="AlphaFoldDB" id="A0A8H7PAP7"/>
<dbReference type="Proteomes" id="UP000639403">
    <property type="component" value="Unassembled WGS sequence"/>
</dbReference>
<protein>
    <submittedName>
        <fullName evidence="1">Uncharacterized protein</fullName>
    </submittedName>
</protein>
<reference evidence="1" key="2">
    <citation type="journal article" name="Front. Microbiol.">
        <title>Degradative Capacity of Two Strains of Rhodonia placenta: From Phenotype to Genotype.</title>
        <authorList>
            <person name="Kolle M."/>
            <person name="Horta M.A.C."/>
            <person name="Nowrousian M."/>
            <person name="Ohm R.A."/>
            <person name="Benz J.P."/>
            <person name="Pilgard A."/>
        </authorList>
    </citation>
    <scope>NUCLEOTIDE SEQUENCE</scope>
    <source>
        <strain evidence="1">FPRL280</strain>
    </source>
</reference>
<gene>
    <name evidence="1" type="ORF">IEO21_00978</name>
</gene>